<dbReference type="Gene3D" id="3.90.70.10">
    <property type="entry name" value="Cysteine proteinases"/>
    <property type="match status" value="1"/>
</dbReference>
<dbReference type="SMART" id="SM00028">
    <property type="entry name" value="TPR"/>
    <property type="match status" value="2"/>
</dbReference>
<feature type="repeat" description="TPR" evidence="1">
    <location>
        <begin position="397"/>
        <end position="430"/>
    </location>
</feature>
<dbReference type="Pfam" id="PF13529">
    <property type="entry name" value="Peptidase_C39_2"/>
    <property type="match status" value="1"/>
</dbReference>
<dbReference type="EMBL" id="LN890655">
    <property type="protein sequence ID" value="CUS02489.2"/>
    <property type="molecule type" value="Genomic_DNA"/>
</dbReference>
<name>A0A160T0B1_9CHLR</name>
<organism evidence="3 4">
    <name type="scientific">Candidatus Promineifilum breve</name>
    <dbReference type="NCBI Taxonomy" id="1806508"/>
    <lineage>
        <taxon>Bacteria</taxon>
        <taxon>Bacillati</taxon>
        <taxon>Chloroflexota</taxon>
        <taxon>Ardenticatenia</taxon>
        <taxon>Candidatus Promineifilales</taxon>
        <taxon>Candidatus Promineifilaceae</taxon>
        <taxon>Candidatus Promineifilum</taxon>
    </lineage>
</organism>
<feature type="domain" description="Peptidase C39-like" evidence="2">
    <location>
        <begin position="127"/>
        <end position="249"/>
    </location>
</feature>
<evidence type="ECO:0000256" key="1">
    <source>
        <dbReference type="PROSITE-ProRule" id="PRU00339"/>
    </source>
</evidence>
<dbReference type="InterPro" id="IPR019734">
    <property type="entry name" value="TPR_rpt"/>
</dbReference>
<reference evidence="3" key="1">
    <citation type="submission" date="2016-01" db="EMBL/GenBank/DDBJ databases">
        <authorList>
            <person name="Mcilroy J.S."/>
            <person name="Karst M S."/>
            <person name="Albertsen M."/>
        </authorList>
    </citation>
    <scope>NUCLEOTIDE SEQUENCE</scope>
    <source>
        <strain evidence="3">Cfx-K</strain>
    </source>
</reference>
<dbReference type="RefSeq" id="WP_095042095.1">
    <property type="nucleotide sequence ID" value="NZ_LN890655.1"/>
</dbReference>
<proteinExistence type="predicted"/>
<dbReference type="Proteomes" id="UP000215027">
    <property type="component" value="Chromosome I"/>
</dbReference>
<dbReference type="Gene3D" id="1.25.40.10">
    <property type="entry name" value="Tetratricopeptide repeat domain"/>
    <property type="match status" value="1"/>
</dbReference>
<dbReference type="SUPFAM" id="SSF48452">
    <property type="entry name" value="TPR-like"/>
    <property type="match status" value="1"/>
</dbReference>
<evidence type="ECO:0000313" key="4">
    <source>
        <dbReference type="Proteomes" id="UP000215027"/>
    </source>
</evidence>
<dbReference type="InterPro" id="IPR011990">
    <property type="entry name" value="TPR-like_helical_dom_sf"/>
</dbReference>
<dbReference type="PROSITE" id="PS50005">
    <property type="entry name" value="TPR"/>
    <property type="match status" value="1"/>
</dbReference>
<dbReference type="AlphaFoldDB" id="A0A160T0B1"/>
<dbReference type="OrthoDB" id="147016at2"/>
<keyword evidence="4" id="KW-1185">Reference proteome</keyword>
<accession>A0A160T0B1</accession>
<dbReference type="InterPro" id="IPR039564">
    <property type="entry name" value="Peptidase_C39-like"/>
</dbReference>
<dbReference type="KEGG" id="pbf:CFX0092_A0611"/>
<gene>
    <name evidence="3" type="ORF">CFX0092_A0611</name>
</gene>
<keyword evidence="1" id="KW-0802">TPR repeat</keyword>
<evidence type="ECO:0000313" key="3">
    <source>
        <dbReference type="EMBL" id="CUS02489.2"/>
    </source>
</evidence>
<evidence type="ECO:0000259" key="2">
    <source>
        <dbReference type="Pfam" id="PF13529"/>
    </source>
</evidence>
<protein>
    <submittedName>
        <fullName evidence="3">Tetratricopeptide TPR_1 repeat-containing protein</fullName>
    </submittedName>
</protein>
<sequence length="445" mass="48436">MRRKKPLLIVGLLLAGIIAVGLAPSMLRRLPTRYAMRLPAPLQALALPADTTPILPTAVAPLAAAGLLADGLPPPAVVTAAPPPSPTPQPPAAGAVATPTIAPTMTPTVLPTPTPWPVPPAVRLSGVSHVFQEWNNCGPATMVMALTYFGRVHSQRDTAAILRPNPEDRNVTPQEMAAFVNTQDGLRATARLNGDLDLLKRLMANDIPVIIEIGFDPPGEYQWLGWYGHYLLPVAYDDAAGQIWVYDSWLGTSDVPQTNADPNGRDLSYDDLDAYWAQFNRSYVALYRPEQAELVAQLIGEATADEAMWQASLDRAQAEAQTDAGNPFYWFNLGTSYNALGQYDKAALAFDQARAIGLPWRMLWYQFGPYEAYYHAGRYDDVVLLAETTLQDRPYFEESYYYLGLAQAALGDQQAARQNLELAAAFNPNFAPAQEALTELAAPGG</sequence>